<comment type="caution">
    <text evidence="5">The sequence shown here is derived from an EMBL/GenBank/DDBJ whole genome shotgun (WGS) entry which is preliminary data.</text>
</comment>
<evidence type="ECO:0000256" key="2">
    <source>
        <dbReference type="ARBA" id="ARBA00023004"/>
    </source>
</evidence>
<feature type="domain" description="4Fe-4S ferredoxin-type" evidence="4">
    <location>
        <begin position="50"/>
        <end position="79"/>
    </location>
</feature>
<dbReference type="GO" id="GO:0046872">
    <property type="term" value="F:metal ion binding"/>
    <property type="evidence" value="ECO:0007669"/>
    <property type="project" value="UniProtKB-KW"/>
</dbReference>
<gene>
    <name evidence="5" type="ORF">A2Y62_12045</name>
</gene>
<dbReference type="PROSITE" id="PS51379">
    <property type="entry name" value="4FE4S_FER_2"/>
    <property type="match status" value="2"/>
</dbReference>
<dbReference type="GO" id="GO:0051536">
    <property type="term" value="F:iron-sulfur cluster binding"/>
    <property type="evidence" value="ECO:0007669"/>
    <property type="project" value="UniProtKB-KW"/>
</dbReference>
<protein>
    <submittedName>
        <fullName evidence="5">4Fe-4S ferredoxin</fullName>
    </submittedName>
</protein>
<feature type="domain" description="4Fe-4S ferredoxin-type" evidence="4">
    <location>
        <begin position="13"/>
        <end position="42"/>
    </location>
</feature>
<proteinExistence type="predicted"/>
<dbReference type="InterPro" id="IPR017900">
    <property type="entry name" value="4Fe4S_Fe_S_CS"/>
</dbReference>
<dbReference type="STRING" id="1817863.A2Y62_12045"/>
<evidence type="ECO:0000313" key="6">
    <source>
        <dbReference type="Proteomes" id="UP000178943"/>
    </source>
</evidence>
<evidence type="ECO:0000313" key="5">
    <source>
        <dbReference type="EMBL" id="OGF61465.1"/>
    </source>
</evidence>
<dbReference type="Gene3D" id="3.30.70.20">
    <property type="match status" value="1"/>
</dbReference>
<dbReference type="InterPro" id="IPR017896">
    <property type="entry name" value="4Fe4S_Fe-S-bd"/>
</dbReference>
<evidence type="ECO:0000256" key="1">
    <source>
        <dbReference type="ARBA" id="ARBA00022723"/>
    </source>
</evidence>
<dbReference type="PANTHER" id="PTHR43122">
    <property type="entry name" value="FERREDOXIN SUBUNIT OF PYRUVATE:FLAVODOXIN OXIDOREDUCTASE-RELATED"/>
    <property type="match status" value="1"/>
</dbReference>
<organism evidence="5 6">
    <name type="scientific">Candidatus Fischerbacteria bacterium RBG_13_37_8</name>
    <dbReference type="NCBI Taxonomy" id="1817863"/>
    <lineage>
        <taxon>Bacteria</taxon>
        <taxon>Candidatus Fischeribacteriota</taxon>
    </lineage>
</organism>
<dbReference type="SUPFAM" id="SSF54862">
    <property type="entry name" value="4Fe-4S ferredoxins"/>
    <property type="match status" value="1"/>
</dbReference>
<reference evidence="5 6" key="1">
    <citation type="journal article" date="2016" name="Nat. Commun.">
        <title>Thousands of microbial genomes shed light on interconnected biogeochemical processes in an aquifer system.</title>
        <authorList>
            <person name="Anantharaman K."/>
            <person name="Brown C.T."/>
            <person name="Hug L.A."/>
            <person name="Sharon I."/>
            <person name="Castelle C.J."/>
            <person name="Probst A.J."/>
            <person name="Thomas B.C."/>
            <person name="Singh A."/>
            <person name="Wilkins M.J."/>
            <person name="Karaoz U."/>
            <person name="Brodie E.L."/>
            <person name="Williams K.H."/>
            <person name="Hubbard S.S."/>
            <person name="Banfield J.F."/>
        </authorList>
    </citation>
    <scope>NUCLEOTIDE SEQUENCE [LARGE SCALE GENOMIC DNA]</scope>
</reference>
<keyword evidence="1" id="KW-0479">Metal-binding</keyword>
<keyword evidence="2" id="KW-0408">Iron</keyword>
<sequence length="93" mass="10540">MEKNIKVYRGPKGIVYVMDEYCKGCEICIEFCPTKVLVLAEKFNAKGYHPPELVFLDKCSGCDLCGMYCPEFAIWGEKIKGGKKDDEDEESKS</sequence>
<evidence type="ECO:0000256" key="3">
    <source>
        <dbReference type="ARBA" id="ARBA00023014"/>
    </source>
</evidence>
<name>A0A1F5VDI7_9BACT</name>
<keyword evidence="3" id="KW-0411">Iron-sulfur</keyword>
<dbReference type="EMBL" id="MFGW01000195">
    <property type="protein sequence ID" value="OGF61465.1"/>
    <property type="molecule type" value="Genomic_DNA"/>
</dbReference>
<dbReference type="PANTHER" id="PTHR43122:SF1">
    <property type="entry name" value="IRON-SULFUR-BINDING PROTEIN"/>
    <property type="match status" value="1"/>
</dbReference>
<dbReference type="Pfam" id="PF12838">
    <property type="entry name" value="Fer4_7"/>
    <property type="match status" value="1"/>
</dbReference>
<dbReference type="PROSITE" id="PS00198">
    <property type="entry name" value="4FE4S_FER_1"/>
    <property type="match status" value="2"/>
</dbReference>
<dbReference type="AlphaFoldDB" id="A0A1F5VDI7"/>
<evidence type="ECO:0000259" key="4">
    <source>
        <dbReference type="PROSITE" id="PS51379"/>
    </source>
</evidence>
<dbReference type="Proteomes" id="UP000178943">
    <property type="component" value="Unassembled WGS sequence"/>
</dbReference>
<accession>A0A1F5VDI7</accession>